<reference evidence="4" key="1">
    <citation type="submission" date="2008-03" db="EMBL/GenBank/DDBJ databases">
        <title>Complete sequence of chromosome of Beijerinckia indica subsp. indica ATCC 9039.</title>
        <authorList>
            <consortium name="US DOE Joint Genome Institute"/>
            <person name="Copeland A."/>
            <person name="Lucas S."/>
            <person name="Lapidus A."/>
            <person name="Glavina del Rio T."/>
            <person name="Dalin E."/>
            <person name="Tice H."/>
            <person name="Bruce D."/>
            <person name="Goodwin L."/>
            <person name="Pitluck S."/>
            <person name="LaButti K."/>
            <person name="Schmutz J."/>
            <person name="Larimer F."/>
            <person name="Land M."/>
            <person name="Hauser L."/>
            <person name="Kyrpides N."/>
            <person name="Mikhailova N."/>
            <person name="Dunfield P.F."/>
            <person name="Dedysh S.N."/>
            <person name="Liesack W."/>
            <person name="Saw J.H."/>
            <person name="Alam M."/>
            <person name="Chen Y."/>
            <person name="Murrell J.C."/>
            <person name="Richardson P."/>
        </authorList>
    </citation>
    <scope>NUCLEOTIDE SEQUENCE [LARGE SCALE GENOMIC DNA]</scope>
    <source>
        <strain evidence="4">ATCC 9039 / DSM 1715 / NCIMB 8712</strain>
    </source>
</reference>
<organism evidence="3 4">
    <name type="scientific">Beijerinckia indica subsp. indica (strain ATCC 9039 / DSM 1715 / NCIMB 8712)</name>
    <dbReference type="NCBI Taxonomy" id="395963"/>
    <lineage>
        <taxon>Bacteria</taxon>
        <taxon>Pseudomonadati</taxon>
        <taxon>Pseudomonadota</taxon>
        <taxon>Alphaproteobacteria</taxon>
        <taxon>Hyphomicrobiales</taxon>
        <taxon>Beijerinckiaceae</taxon>
        <taxon>Beijerinckia</taxon>
    </lineage>
</organism>
<feature type="domain" description="DUF883" evidence="2">
    <location>
        <begin position="21"/>
        <end position="71"/>
    </location>
</feature>
<sequence>MSMPKPLDEASQELSADLTALRNDIAKLSSSVAELVRSRAHVTSDTVFGVVDQARQKFTESAHDAKDRLSNSAAQAQEQVSGISADIEATIERNPIIAVLIAAFAGLLVGLISRPRA</sequence>
<evidence type="ECO:0000313" key="3">
    <source>
        <dbReference type="EMBL" id="ACB96797.1"/>
    </source>
</evidence>
<proteinExistence type="predicted"/>
<dbReference type="RefSeq" id="WP_012386145.1">
    <property type="nucleotide sequence ID" value="NC_010581.1"/>
</dbReference>
<evidence type="ECO:0000259" key="2">
    <source>
        <dbReference type="Pfam" id="PF05957"/>
    </source>
</evidence>
<keyword evidence="1" id="KW-0472">Membrane</keyword>
<dbReference type="AlphaFoldDB" id="B2ID32"/>
<protein>
    <recommendedName>
        <fullName evidence="2">DUF883 domain-containing protein</fullName>
    </recommendedName>
</protein>
<keyword evidence="1" id="KW-0812">Transmembrane</keyword>
<keyword evidence="4" id="KW-1185">Reference proteome</keyword>
<gene>
    <name evidence="3" type="ordered locus">Bind_3237</name>
</gene>
<keyword evidence="1" id="KW-1133">Transmembrane helix</keyword>
<dbReference type="Pfam" id="PF05957">
    <property type="entry name" value="DUF883"/>
    <property type="match status" value="1"/>
</dbReference>
<dbReference type="Proteomes" id="UP000001695">
    <property type="component" value="Chromosome"/>
</dbReference>
<name>B2ID32_BEII9</name>
<evidence type="ECO:0000313" key="4">
    <source>
        <dbReference type="Proteomes" id="UP000001695"/>
    </source>
</evidence>
<dbReference type="Gene3D" id="1.20.120.20">
    <property type="entry name" value="Apolipoprotein"/>
    <property type="match status" value="1"/>
</dbReference>
<dbReference type="InterPro" id="IPR043604">
    <property type="entry name" value="DUF883_N"/>
</dbReference>
<dbReference type="EMBL" id="CP001016">
    <property type="protein sequence ID" value="ACB96797.1"/>
    <property type="molecule type" value="Genomic_DNA"/>
</dbReference>
<dbReference type="HOGENOM" id="CLU_132623_2_2_5"/>
<dbReference type="eggNOG" id="COG4575">
    <property type="taxonomic scope" value="Bacteria"/>
</dbReference>
<accession>B2ID32</accession>
<evidence type="ECO:0000256" key="1">
    <source>
        <dbReference type="SAM" id="Phobius"/>
    </source>
</evidence>
<dbReference type="KEGG" id="bid:Bind_3237"/>
<dbReference type="STRING" id="395963.Bind_3237"/>
<reference evidence="3 4" key="2">
    <citation type="journal article" date="2010" name="J. Bacteriol.">
        <title>Complete genome sequence of Beijerinckia indica subsp. indica.</title>
        <authorList>
            <person name="Tamas I."/>
            <person name="Dedysh S.N."/>
            <person name="Liesack W."/>
            <person name="Stott M.B."/>
            <person name="Alam M."/>
            <person name="Murrell J.C."/>
            <person name="Dunfield P.F."/>
        </authorList>
    </citation>
    <scope>NUCLEOTIDE SEQUENCE [LARGE SCALE GENOMIC DNA]</scope>
    <source>
        <strain evidence="4">ATCC 9039 / DSM 1715 / NCIMB 8712</strain>
    </source>
</reference>
<dbReference type="OrthoDB" id="8456340at2"/>
<feature type="transmembrane region" description="Helical" evidence="1">
    <location>
        <begin position="96"/>
        <end position="113"/>
    </location>
</feature>